<dbReference type="EC" id="2.1.2.9" evidence="1"/>
<protein>
    <submittedName>
        <fullName evidence="1">Methionyl-tRNA formyltransferase</fullName>
        <ecNumber evidence="1">2.1.2.9</ecNumber>
    </submittedName>
</protein>
<gene>
    <name evidence="1" type="primary">FMT1_3</name>
    <name evidence="1" type="ORF">DSO57_1017425</name>
</gene>
<accession>A0ACC2UEJ3</accession>
<reference evidence="1" key="1">
    <citation type="submission" date="2022-04" db="EMBL/GenBank/DDBJ databases">
        <title>Genome of the entomopathogenic fungus Entomophthora muscae.</title>
        <authorList>
            <person name="Elya C."/>
            <person name="Lovett B.R."/>
            <person name="Lee E."/>
            <person name="Macias A.M."/>
            <person name="Hajek A.E."/>
            <person name="De Bivort B.L."/>
            <person name="Kasson M.T."/>
            <person name="De Fine Licht H.H."/>
            <person name="Stajich J.E."/>
        </authorList>
    </citation>
    <scope>NUCLEOTIDE SEQUENCE</scope>
    <source>
        <strain evidence="1">Berkeley</strain>
    </source>
</reference>
<evidence type="ECO:0000313" key="2">
    <source>
        <dbReference type="Proteomes" id="UP001165960"/>
    </source>
</evidence>
<keyword evidence="2" id="KW-1185">Reference proteome</keyword>
<proteinExistence type="predicted"/>
<keyword evidence="1" id="KW-0808">Transferase</keyword>
<dbReference type="EMBL" id="QTSX02000783">
    <property type="protein sequence ID" value="KAJ9085066.1"/>
    <property type="molecule type" value="Genomic_DNA"/>
</dbReference>
<organism evidence="1 2">
    <name type="scientific">Entomophthora muscae</name>
    <dbReference type="NCBI Taxonomy" id="34485"/>
    <lineage>
        <taxon>Eukaryota</taxon>
        <taxon>Fungi</taxon>
        <taxon>Fungi incertae sedis</taxon>
        <taxon>Zoopagomycota</taxon>
        <taxon>Entomophthoromycotina</taxon>
        <taxon>Entomophthoromycetes</taxon>
        <taxon>Entomophthorales</taxon>
        <taxon>Entomophthoraceae</taxon>
        <taxon>Entomophthora</taxon>
    </lineage>
</organism>
<evidence type="ECO:0000313" key="1">
    <source>
        <dbReference type="EMBL" id="KAJ9085066.1"/>
    </source>
</evidence>
<comment type="caution">
    <text evidence="1">The sequence shown here is derived from an EMBL/GenBank/DDBJ whole genome shotgun (WGS) entry which is preliminary data.</text>
</comment>
<dbReference type="Proteomes" id="UP001165960">
    <property type="component" value="Unassembled WGS sequence"/>
</dbReference>
<name>A0ACC2UEJ3_9FUNG</name>
<sequence>MASMHHTSCVLRSFNIAFFGTDHFAIPSLRRLVQKSKENKELISELTVITPPDATSGRGNKILKPAPIKLEAIGLGLAVHHPPPKKFGAWELPPSISNRPYDLAIAVSFGYFIPKRILAGFPYGGVNVHPSLLPKYRGAAPLLHTLWNGDSTTGVTVQELSVQSFDAGRILNQCETPVSPTEDYLTLHNRLSEKGAQMLVDTLERWDYFQANGWEQDPTKVSHSPKLDRTCSFVNWESDSPELIMRRYLSLGWRYPVSSYFRGSAIQLFGLSIVENQKPPKCPGTLSFDTDNKAILVSLADSRHLLRATHVKMANKSKLAILDFINGYQLSDSSDKLTTEN</sequence>